<dbReference type="Proteomes" id="UP000631473">
    <property type="component" value="Unassembled WGS sequence"/>
</dbReference>
<evidence type="ECO:0000313" key="10">
    <source>
        <dbReference type="EMBL" id="MBD3744125.1"/>
    </source>
</evidence>
<evidence type="ECO:0000313" key="5">
    <source>
        <dbReference type="EMBL" id="MBD3708484.1"/>
    </source>
</evidence>
<dbReference type="EMBL" id="JACXTN010000001">
    <property type="protein sequence ID" value="MBD3708892.1"/>
    <property type="molecule type" value="Genomic_DNA"/>
</dbReference>
<evidence type="ECO:0000313" key="7">
    <source>
        <dbReference type="EMBL" id="MBD3708915.1"/>
    </source>
</evidence>
<dbReference type="Proteomes" id="UP000609027">
    <property type="component" value="Unassembled WGS sequence"/>
</dbReference>
<dbReference type="Proteomes" id="UP000652007">
    <property type="component" value="Unassembled WGS sequence"/>
</dbReference>
<evidence type="ECO:0000313" key="9">
    <source>
        <dbReference type="EMBL" id="MBD3721573.1"/>
    </source>
</evidence>
<dbReference type="Proteomes" id="UP000616340">
    <property type="component" value="Unassembled WGS sequence"/>
</dbReference>
<dbReference type="EMBL" id="JACXTJ010000004">
    <property type="protein sequence ID" value="MBD3721573.1"/>
    <property type="molecule type" value="Genomic_DNA"/>
</dbReference>
<proteinExistence type="predicted"/>
<dbReference type="Proteomes" id="UP000655796">
    <property type="component" value="Unassembled WGS sequence"/>
</dbReference>
<evidence type="ECO:0000313" key="2">
    <source>
        <dbReference type="EMBL" id="MBD3701029.1"/>
    </source>
</evidence>
<dbReference type="EMBL" id="JACXTN010000001">
    <property type="protein sequence ID" value="MBD3708915.1"/>
    <property type="molecule type" value="Genomic_DNA"/>
</dbReference>
<evidence type="ECO:0000313" key="8">
    <source>
        <dbReference type="EMBL" id="MBD3715837.1"/>
    </source>
</evidence>
<gene>
    <name evidence="8" type="ORF">IE979_07970</name>
    <name evidence="10" type="ORF">IE980_20270</name>
    <name evidence="3" type="ORF">IE986_24915</name>
    <name evidence="5" type="ORF">IE987_23020</name>
    <name evidence="4" type="ORF">IE990_14770</name>
    <name evidence="2" type="ORF">IE991_14295</name>
    <name evidence="9" type="ORF">IE992_25010</name>
    <name evidence="6" type="ORF">IE996_00025</name>
    <name evidence="7" type="ORF">IE996_00290</name>
</gene>
<dbReference type="EMBL" id="JACXTH010000001">
    <property type="protein sequence ID" value="MBD3704463.1"/>
    <property type="molecule type" value="Genomic_DNA"/>
</dbReference>
<dbReference type="EMBL" id="JACXSW010000013">
    <property type="protein sequence ID" value="MBD3715837.1"/>
    <property type="molecule type" value="Genomic_DNA"/>
</dbReference>
<organism evidence="10 11">
    <name type="scientific">Klebsiella pneumoniae</name>
    <dbReference type="NCBI Taxonomy" id="573"/>
    <lineage>
        <taxon>Bacteria</taxon>
        <taxon>Pseudomonadati</taxon>
        <taxon>Pseudomonadota</taxon>
        <taxon>Gammaproteobacteria</taxon>
        <taxon>Enterobacterales</taxon>
        <taxon>Enterobacteriaceae</taxon>
        <taxon>Klebsiella/Raoultella group</taxon>
        <taxon>Klebsiella</taxon>
        <taxon>Klebsiella pneumoniae complex</taxon>
    </lineage>
</organism>
<sequence>MGLRPHSYGGHYAAEKDLKWSPDGIQIINIPAGEYEAGSLPERALEVAAQMGILDGTEQPETETTVKPKVGNKRGEGK</sequence>
<evidence type="ECO:0000313" key="4">
    <source>
        <dbReference type="EMBL" id="MBD3704463.1"/>
    </source>
</evidence>
<dbReference type="Proteomes" id="UP000639195">
    <property type="component" value="Unassembled WGS sequence"/>
</dbReference>
<comment type="caution">
    <text evidence="10">The sequence shown here is derived from an EMBL/GenBank/DDBJ whole genome shotgun (WGS) entry which is preliminary data.</text>
</comment>
<dbReference type="Proteomes" id="UP000657739">
    <property type="component" value="Unassembled WGS sequence"/>
</dbReference>
<dbReference type="EMBL" id="JACXTD010000003">
    <property type="protein sequence ID" value="MBD3702583.1"/>
    <property type="molecule type" value="Genomic_DNA"/>
</dbReference>
<reference evidence="10" key="1">
    <citation type="submission" date="2020-07" db="EMBL/GenBank/DDBJ databases">
        <title>Clinical and genomic characterization of carbapenemase-producing Enterobacterales causing secondary infections during the COVID-19 crisis at a New York City hospital.</title>
        <authorList>
            <person name="Gomez-Simmonds A."/>
            <person name="Annavajhala M.K."/>
            <person name="Uhlemann A.-C."/>
        </authorList>
    </citation>
    <scope>NUCLEOTIDE SEQUENCE</scope>
    <source>
        <strain evidence="8">KP1827</strain>
        <strain evidence="10">KP1828</strain>
        <strain evidence="3">NK1590</strain>
        <strain evidence="5">NK1593</strain>
        <strain evidence="4">NK1596</strain>
        <strain evidence="2">NK1597</strain>
        <strain evidence="9">NK1607</strain>
        <strain evidence="6">NK1677</strain>
    </source>
</reference>
<feature type="region of interest" description="Disordered" evidence="1">
    <location>
        <begin position="54"/>
        <end position="78"/>
    </location>
</feature>
<evidence type="ECO:0000313" key="11">
    <source>
        <dbReference type="Proteomes" id="UP000623974"/>
    </source>
</evidence>
<dbReference type="EMBL" id="JACXTI010000002">
    <property type="protein sequence ID" value="MBD3701029.1"/>
    <property type="molecule type" value="Genomic_DNA"/>
</dbReference>
<evidence type="ECO:0000256" key="1">
    <source>
        <dbReference type="SAM" id="MobiDB-lite"/>
    </source>
</evidence>
<evidence type="ECO:0000313" key="6">
    <source>
        <dbReference type="EMBL" id="MBD3708892.1"/>
    </source>
</evidence>
<dbReference type="EMBL" id="JACXTE010000001">
    <property type="protein sequence ID" value="MBD3708484.1"/>
    <property type="molecule type" value="Genomic_DNA"/>
</dbReference>
<name>A0A927HXQ4_KLEPN</name>
<dbReference type="EMBL" id="JACXSX010000001">
    <property type="protein sequence ID" value="MBD3744125.1"/>
    <property type="molecule type" value="Genomic_DNA"/>
</dbReference>
<protein>
    <submittedName>
        <fullName evidence="10">Uncharacterized protein</fullName>
    </submittedName>
</protein>
<evidence type="ECO:0000313" key="3">
    <source>
        <dbReference type="EMBL" id="MBD3702583.1"/>
    </source>
</evidence>
<dbReference type="Proteomes" id="UP000623974">
    <property type="component" value="Unassembled WGS sequence"/>
</dbReference>
<accession>A0A927HXQ4</accession>
<dbReference type="AlphaFoldDB" id="A0A927HXQ4"/>